<evidence type="ECO:0000313" key="3">
    <source>
        <dbReference type="Proteomes" id="UP000436822"/>
    </source>
</evidence>
<keyword evidence="3" id="KW-1185">Reference proteome</keyword>
<dbReference type="Proteomes" id="UP000436822">
    <property type="component" value="Unassembled WGS sequence"/>
</dbReference>
<dbReference type="RefSeq" id="WP_243144826.1">
    <property type="nucleotide sequence ID" value="NZ_BLJE01000001.1"/>
</dbReference>
<keyword evidence="1" id="KW-0812">Transmembrane</keyword>
<feature type="transmembrane region" description="Helical" evidence="1">
    <location>
        <begin position="20"/>
        <end position="42"/>
    </location>
</feature>
<sequence length="250" mass="26717">MNQSQDEPFFIGWAAPPDLLRPFLAGVALGLLLLAGVFAYLVSATQDDPGDGAFMGRAVAHGVLQTDPYPVLHVVESERYEPGTPLILSGNGKIGVRDRASKVDGQYVRAAGTKLERGDLSGLQLANGMNGLRPADGAIPQIETDDLGRWRLTGEICDGKCLIGAMRPGRGLAHKACANLCLAGDVPPVFVATDKVDGSEFFLLANADGQSLGDTMMDYTAIFIEAEGRVEKRGNLNIFFIEEDTVKVIR</sequence>
<dbReference type="EMBL" id="BLJE01000001">
    <property type="protein sequence ID" value="GFE64182.1"/>
    <property type="molecule type" value="Genomic_DNA"/>
</dbReference>
<organism evidence="2 3">
    <name type="scientific">Litoreibacter roseus</name>
    <dbReference type="NCBI Taxonomy" id="2601869"/>
    <lineage>
        <taxon>Bacteria</taxon>
        <taxon>Pseudomonadati</taxon>
        <taxon>Pseudomonadota</taxon>
        <taxon>Alphaproteobacteria</taxon>
        <taxon>Rhodobacterales</taxon>
        <taxon>Roseobacteraceae</taxon>
        <taxon>Litoreibacter</taxon>
    </lineage>
</organism>
<evidence type="ECO:0000313" key="2">
    <source>
        <dbReference type="EMBL" id="GFE64182.1"/>
    </source>
</evidence>
<gene>
    <name evidence="2" type="ORF">KIN_12560</name>
</gene>
<comment type="caution">
    <text evidence="2">The sequence shown here is derived from an EMBL/GenBank/DDBJ whole genome shotgun (WGS) entry which is preliminary data.</text>
</comment>
<dbReference type="AlphaFoldDB" id="A0A6N6JG45"/>
<protein>
    <submittedName>
        <fullName evidence="2">Uncharacterized protein</fullName>
    </submittedName>
</protein>
<keyword evidence="1" id="KW-1133">Transmembrane helix</keyword>
<proteinExistence type="predicted"/>
<keyword evidence="1" id="KW-0472">Membrane</keyword>
<reference evidence="2 3" key="1">
    <citation type="submission" date="2019-12" db="EMBL/GenBank/DDBJ databases">
        <title>Litoreibacter badius sp. nov., a novel bacteriochlorophyll a-containing bacterium in the genus Litoreibacter.</title>
        <authorList>
            <person name="Kanamuro M."/>
            <person name="Takabe Y."/>
            <person name="Mori K."/>
            <person name="Takaichi S."/>
            <person name="Hanada S."/>
        </authorList>
    </citation>
    <scope>NUCLEOTIDE SEQUENCE [LARGE SCALE GENOMIC DNA]</scope>
    <source>
        <strain evidence="2 3">K6</strain>
    </source>
</reference>
<evidence type="ECO:0000256" key="1">
    <source>
        <dbReference type="SAM" id="Phobius"/>
    </source>
</evidence>
<accession>A0A6N6JG45</accession>
<name>A0A6N6JG45_9RHOB</name>